<feature type="domain" description="PpiC" evidence="12">
    <location>
        <begin position="227"/>
        <end position="338"/>
    </location>
</feature>
<name>A0ABV4U7M9_9BACT</name>
<dbReference type="RefSeq" id="WP_425346214.1">
    <property type="nucleotide sequence ID" value="NZ_JBGUBD010000008.1"/>
</dbReference>
<dbReference type="Gene3D" id="1.10.4030.10">
    <property type="entry name" value="Porin chaperone SurA, peptide-binding domain"/>
    <property type="match status" value="1"/>
</dbReference>
<sequence length="391" mass="43649">MAMTHGTRMMGRWCMVAVLAWPTSMALAQGLLEPVPPAEDAPAADVPADVPPDAADVPVEDMPPSAVAEEAAERAAAAVADDPGDRTRHTMDGMIGQVNGRPIYARRVLEPVRDQLTAMSRQLSRNEFRQDAARLIAGQLDQIVTDALVLGAAERDLTEQERMGLRHMVRQRREQLLRQHGQGSLAVAERQLQDTTGMGLDDTLEAYRQEVIVQRYLHRRLFPQINVTRRDIRRYYQDRYEQFNPQGERMIELIRTGEADESQRIADALAEGVLFADASDEVRQLAAPGEAPLAHDALNEALAELAQGEHAGPIEAGDAYWFIRVAEVDQQGARSLRDAQLEIENLLRGQQFRTLSEQYRRDLFAEGSYNPIDEMTASLLEIAMSRYAPSE</sequence>
<dbReference type="InterPro" id="IPR000297">
    <property type="entry name" value="PPIase_PpiC"/>
</dbReference>
<evidence type="ECO:0000313" key="13">
    <source>
        <dbReference type="EMBL" id="MFA9479287.1"/>
    </source>
</evidence>
<keyword evidence="7" id="KW-0143">Chaperone</keyword>
<evidence type="ECO:0000256" key="5">
    <source>
        <dbReference type="ARBA" id="ARBA00022989"/>
    </source>
</evidence>
<accession>A0ABV4U7M9</accession>
<evidence type="ECO:0000256" key="3">
    <source>
        <dbReference type="ARBA" id="ARBA00022519"/>
    </source>
</evidence>
<evidence type="ECO:0000256" key="11">
    <source>
        <dbReference type="SAM" id="SignalP"/>
    </source>
</evidence>
<keyword evidence="3" id="KW-0997">Cell inner membrane</keyword>
<dbReference type="PANTHER" id="PTHR47529">
    <property type="entry name" value="PEPTIDYL-PROLYL CIS-TRANS ISOMERASE D"/>
    <property type="match status" value="1"/>
</dbReference>
<dbReference type="InterPro" id="IPR027304">
    <property type="entry name" value="Trigger_fact/SurA_dom_sf"/>
</dbReference>
<organism evidence="13 14">
    <name type="scientific">Natronomicrosphaera hydrolytica</name>
    <dbReference type="NCBI Taxonomy" id="3242702"/>
    <lineage>
        <taxon>Bacteria</taxon>
        <taxon>Pseudomonadati</taxon>
        <taxon>Planctomycetota</taxon>
        <taxon>Phycisphaerae</taxon>
        <taxon>Phycisphaerales</taxon>
        <taxon>Phycisphaeraceae</taxon>
        <taxon>Natronomicrosphaera</taxon>
    </lineage>
</organism>
<keyword evidence="2" id="KW-1003">Cell membrane</keyword>
<evidence type="ECO:0000256" key="9">
    <source>
        <dbReference type="ARBA" id="ARBA00040743"/>
    </source>
</evidence>
<dbReference type="InterPro" id="IPR046357">
    <property type="entry name" value="PPIase_dom_sf"/>
</dbReference>
<keyword evidence="4" id="KW-0812">Transmembrane</keyword>
<dbReference type="SUPFAM" id="SSF109998">
    <property type="entry name" value="Triger factor/SurA peptide-binding domain-like"/>
    <property type="match status" value="1"/>
</dbReference>
<comment type="caution">
    <text evidence="13">The sequence shown here is derived from an EMBL/GenBank/DDBJ whole genome shotgun (WGS) entry which is preliminary data.</text>
</comment>
<evidence type="ECO:0000256" key="2">
    <source>
        <dbReference type="ARBA" id="ARBA00022475"/>
    </source>
</evidence>
<keyword evidence="13" id="KW-0413">Isomerase</keyword>
<protein>
    <recommendedName>
        <fullName evidence="9">Periplasmic chaperone PpiD</fullName>
    </recommendedName>
    <alternativeName>
        <fullName evidence="10">Periplasmic folding chaperone</fullName>
    </alternativeName>
</protein>
<evidence type="ECO:0000256" key="4">
    <source>
        <dbReference type="ARBA" id="ARBA00022692"/>
    </source>
</evidence>
<evidence type="ECO:0000256" key="8">
    <source>
        <dbReference type="ARBA" id="ARBA00038408"/>
    </source>
</evidence>
<keyword evidence="11" id="KW-0732">Signal</keyword>
<dbReference type="GO" id="GO:0016853">
    <property type="term" value="F:isomerase activity"/>
    <property type="evidence" value="ECO:0007669"/>
    <property type="project" value="UniProtKB-KW"/>
</dbReference>
<feature type="signal peptide" evidence="11">
    <location>
        <begin position="1"/>
        <end position="28"/>
    </location>
</feature>
<feature type="chain" id="PRO_5046633185" description="Periplasmic chaperone PpiD" evidence="11">
    <location>
        <begin position="29"/>
        <end position="391"/>
    </location>
</feature>
<keyword evidence="14" id="KW-1185">Reference proteome</keyword>
<dbReference type="Proteomes" id="UP001575105">
    <property type="component" value="Unassembled WGS sequence"/>
</dbReference>
<evidence type="ECO:0000313" key="14">
    <source>
        <dbReference type="Proteomes" id="UP001575105"/>
    </source>
</evidence>
<evidence type="ECO:0000256" key="7">
    <source>
        <dbReference type="ARBA" id="ARBA00023186"/>
    </source>
</evidence>
<comment type="similarity">
    <text evidence="8">Belongs to the PpiD chaperone family.</text>
</comment>
<evidence type="ECO:0000256" key="6">
    <source>
        <dbReference type="ARBA" id="ARBA00023136"/>
    </source>
</evidence>
<dbReference type="PANTHER" id="PTHR47529:SF1">
    <property type="entry name" value="PERIPLASMIC CHAPERONE PPID"/>
    <property type="match status" value="1"/>
</dbReference>
<evidence type="ECO:0000259" key="12">
    <source>
        <dbReference type="Pfam" id="PF13145"/>
    </source>
</evidence>
<keyword evidence="6" id="KW-0472">Membrane</keyword>
<reference evidence="13 14" key="1">
    <citation type="submission" date="2024-08" db="EMBL/GenBank/DDBJ databases">
        <title>Whole-genome sequencing of halo(alkali)philic microorganisms from hypersaline lakes.</title>
        <authorList>
            <person name="Sorokin D.Y."/>
            <person name="Merkel A.Y."/>
            <person name="Messina E."/>
            <person name="Yakimov M."/>
        </authorList>
    </citation>
    <scope>NUCLEOTIDE SEQUENCE [LARGE SCALE GENOMIC DNA]</scope>
    <source>
        <strain evidence="13 14">AB-hyl4</strain>
    </source>
</reference>
<dbReference type="Gene3D" id="3.10.50.40">
    <property type="match status" value="1"/>
</dbReference>
<evidence type="ECO:0000256" key="1">
    <source>
        <dbReference type="ARBA" id="ARBA00004382"/>
    </source>
</evidence>
<keyword evidence="5" id="KW-1133">Transmembrane helix</keyword>
<comment type="subcellular location">
    <subcellularLocation>
        <location evidence="1">Cell inner membrane</location>
        <topology evidence="1">Single-pass type II membrane protein</topology>
        <orientation evidence="1">Periplasmic side</orientation>
    </subcellularLocation>
</comment>
<gene>
    <name evidence="13" type="ORF">ACERK3_13430</name>
</gene>
<proteinExistence type="inferred from homology"/>
<dbReference type="InterPro" id="IPR052029">
    <property type="entry name" value="PpiD_chaperone"/>
</dbReference>
<dbReference type="EMBL" id="JBGUBD010000008">
    <property type="protein sequence ID" value="MFA9479287.1"/>
    <property type="molecule type" value="Genomic_DNA"/>
</dbReference>
<dbReference type="Pfam" id="PF13145">
    <property type="entry name" value="Rotamase_2"/>
    <property type="match status" value="1"/>
</dbReference>
<evidence type="ECO:0000256" key="10">
    <source>
        <dbReference type="ARBA" id="ARBA00042775"/>
    </source>
</evidence>